<keyword evidence="1" id="KW-0472">Membrane</keyword>
<feature type="transmembrane region" description="Helical" evidence="1">
    <location>
        <begin position="77"/>
        <end position="97"/>
    </location>
</feature>
<proteinExistence type="predicted"/>
<feature type="transmembrane region" description="Helical" evidence="1">
    <location>
        <begin position="103"/>
        <end position="124"/>
    </location>
</feature>
<evidence type="ECO:0000256" key="1">
    <source>
        <dbReference type="SAM" id="Phobius"/>
    </source>
</evidence>
<evidence type="ECO:0000313" key="3">
    <source>
        <dbReference type="Proteomes" id="UP000660047"/>
    </source>
</evidence>
<dbReference type="AlphaFoldDB" id="A0AAI9K3V6"/>
<comment type="caution">
    <text evidence="2">The sequence shown here is derived from an EMBL/GenBank/DDBJ whole genome shotgun (WGS) entry which is preliminary data.</text>
</comment>
<sequence>MEKLPGKGMVTASSLIMLIWGLVNAGYYDIAKLVLADEPSTKAVVCGVVAGIASLAAIIGGIFGIAGSNKVAKASAIVVWAAFLVILAIISGIVTLVSGDSKLIAVAMMIVGIVVPVVMFMGAAKNRA</sequence>
<keyword evidence="1" id="KW-1133">Transmembrane helix</keyword>
<dbReference type="Proteomes" id="UP000660047">
    <property type="component" value="Unassembled WGS sequence"/>
</dbReference>
<accession>A0AAI9K3V6</accession>
<gene>
    <name evidence="2" type="ORF">COEU31_09140</name>
</gene>
<protein>
    <submittedName>
        <fullName evidence="2">Uncharacterized protein</fullName>
    </submittedName>
</protein>
<name>A0AAI9K3V6_9FIRM</name>
<feature type="transmembrane region" description="Helical" evidence="1">
    <location>
        <begin position="41"/>
        <end position="65"/>
    </location>
</feature>
<dbReference type="RefSeq" id="WP_055223184.1">
    <property type="nucleotide sequence ID" value="NZ_BLYL01000004.1"/>
</dbReference>
<reference evidence="2" key="1">
    <citation type="submission" date="2020-06" db="EMBL/GenBank/DDBJ databases">
        <title>Characterization of fructooligosaccharide metabolism and fructooligosaccharide-degrading enzymes in human commensal butyrate producers.</title>
        <authorList>
            <person name="Tanno H."/>
            <person name="Fujii T."/>
            <person name="Hirano K."/>
            <person name="Maeno S."/>
            <person name="Tonozuka T."/>
            <person name="Sakamoto M."/>
            <person name="Ohkuma M."/>
            <person name="Tochio T."/>
            <person name="Endo A."/>
        </authorList>
    </citation>
    <scope>NUCLEOTIDE SEQUENCE</scope>
    <source>
        <strain evidence="2">JCM 31265</strain>
    </source>
</reference>
<evidence type="ECO:0000313" key="2">
    <source>
        <dbReference type="EMBL" id="GFO93868.1"/>
    </source>
</evidence>
<dbReference type="EMBL" id="BLYL01000004">
    <property type="protein sequence ID" value="GFO93868.1"/>
    <property type="molecule type" value="Genomic_DNA"/>
</dbReference>
<organism evidence="2 3">
    <name type="scientific">Coprococcus eutactus</name>
    <dbReference type="NCBI Taxonomy" id="33043"/>
    <lineage>
        <taxon>Bacteria</taxon>
        <taxon>Bacillati</taxon>
        <taxon>Bacillota</taxon>
        <taxon>Clostridia</taxon>
        <taxon>Lachnospirales</taxon>
        <taxon>Lachnospiraceae</taxon>
        <taxon>Coprococcus</taxon>
    </lineage>
</organism>
<keyword evidence="1" id="KW-0812">Transmembrane</keyword>